<dbReference type="InParanoid" id="B9SQS4"/>
<dbReference type="Gene3D" id="3.40.50.1820">
    <property type="entry name" value="alpha/beta hydrolase"/>
    <property type="match status" value="1"/>
</dbReference>
<dbReference type="OrthoDB" id="408631at2759"/>
<dbReference type="InterPro" id="IPR050466">
    <property type="entry name" value="Carboxylest/Gibb_receptor"/>
</dbReference>
<dbReference type="Pfam" id="PF07859">
    <property type="entry name" value="Abhydrolase_3"/>
    <property type="match status" value="1"/>
</dbReference>
<reference evidence="4" key="1">
    <citation type="journal article" date="2010" name="Nat. Biotechnol.">
        <title>Draft genome sequence of the oilseed species Ricinus communis.</title>
        <authorList>
            <person name="Chan A.P."/>
            <person name="Crabtree J."/>
            <person name="Zhao Q."/>
            <person name="Lorenzi H."/>
            <person name="Orvis J."/>
            <person name="Puiu D."/>
            <person name="Melake-Berhan A."/>
            <person name="Jones K.M."/>
            <person name="Redman J."/>
            <person name="Chen G."/>
            <person name="Cahoon E.B."/>
            <person name="Gedil M."/>
            <person name="Stanke M."/>
            <person name="Haas B.J."/>
            <person name="Wortman J.R."/>
            <person name="Fraser-Liggett C.M."/>
            <person name="Ravel J."/>
            <person name="Rabinowicz P.D."/>
        </authorList>
    </citation>
    <scope>NUCLEOTIDE SEQUENCE [LARGE SCALE GENOMIC DNA]</scope>
    <source>
        <strain evidence="4">cv. Hale</strain>
    </source>
</reference>
<dbReference type="PANTHER" id="PTHR23024">
    <property type="entry name" value="ARYLACETAMIDE DEACETYLASE"/>
    <property type="match status" value="1"/>
</dbReference>
<dbReference type="PANTHER" id="PTHR23024:SF24">
    <property type="entry name" value="ALPHA_BETA HYDROLASE FOLD-3 DOMAIN-CONTAINING PROTEIN"/>
    <property type="match status" value="1"/>
</dbReference>
<proteinExistence type="inferred from homology"/>
<sequence length="334" mass="38279">MTQDLQNLDIPWKIRLSMYALCLGFDISRRSNGTINRFLMNFFDFKSFPSKKPINGVSTTDVSVDKARNLWFRLYTPTPAGDTTMPVIFYFHGGGFCYMSPHSRPYNYFCDQLARELSAIIISVNYRLAPKHRYPAQYEDCFDTIKFIDETGVEGFPSHANLKHCFLAGDSAGGNIVYHVMVRARKHEFRSIKLIGAMLIQPFFGGEERTESEITLDGQVPFVNIERTDWMWKAFLPEGSDRDHPAANVSGCNSVDISGLEFPASVIFVAGFDPLKDWQKRYYEGLKKYGKEAYLIEYPDTFHAFYAYPELPVSSLLIKDMKDFMQKQLLAANK</sequence>
<evidence type="ECO:0000313" key="3">
    <source>
        <dbReference type="EMBL" id="EEF34015.1"/>
    </source>
</evidence>
<dbReference type="AlphaFoldDB" id="B9SQS4"/>
<keyword evidence="4" id="KW-1185">Reference proteome</keyword>
<evidence type="ECO:0000259" key="2">
    <source>
        <dbReference type="Pfam" id="PF07859"/>
    </source>
</evidence>
<dbReference type="Proteomes" id="UP000008311">
    <property type="component" value="Unassembled WGS sequence"/>
</dbReference>
<feature type="domain" description="Alpha/beta hydrolase fold-3" evidence="2">
    <location>
        <begin position="88"/>
        <end position="306"/>
    </location>
</feature>
<dbReference type="InterPro" id="IPR013094">
    <property type="entry name" value="AB_hydrolase_3"/>
</dbReference>
<evidence type="ECO:0000313" key="4">
    <source>
        <dbReference type="Proteomes" id="UP000008311"/>
    </source>
</evidence>
<dbReference type="EMBL" id="EQ974090">
    <property type="protein sequence ID" value="EEF34015.1"/>
    <property type="molecule type" value="Genomic_DNA"/>
</dbReference>
<dbReference type="GO" id="GO:0009860">
    <property type="term" value="P:pollen tube growth"/>
    <property type="evidence" value="ECO:0000318"/>
    <property type="project" value="GO_Central"/>
</dbReference>
<organism evidence="3 4">
    <name type="scientific">Ricinus communis</name>
    <name type="common">Castor bean</name>
    <dbReference type="NCBI Taxonomy" id="3988"/>
    <lineage>
        <taxon>Eukaryota</taxon>
        <taxon>Viridiplantae</taxon>
        <taxon>Streptophyta</taxon>
        <taxon>Embryophyta</taxon>
        <taxon>Tracheophyta</taxon>
        <taxon>Spermatophyta</taxon>
        <taxon>Magnoliopsida</taxon>
        <taxon>eudicotyledons</taxon>
        <taxon>Gunneridae</taxon>
        <taxon>Pentapetalae</taxon>
        <taxon>rosids</taxon>
        <taxon>fabids</taxon>
        <taxon>Malpighiales</taxon>
        <taxon>Euphorbiaceae</taxon>
        <taxon>Acalyphoideae</taxon>
        <taxon>Acalypheae</taxon>
        <taxon>Ricinus</taxon>
    </lineage>
</organism>
<dbReference type="SUPFAM" id="SSF53474">
    <property type="entry name" value="alpha/beta-Hydrolases"/>
    <property type="match status" value="1"/>
</dbReference>
<accession>B9SQS4</accession>
<name>B9SQS4_RICCO</name>
<protein>
    <submittedName>
        <fullName evidence="3">Arylacetamide deacetylase, putative</fullName>
    </submittedName>
</protein>
<dbReference type="KEGG" id="rcu:8265720"/>
<dbReference type="eggNOG" id="KOG1515">
    <property type="taxonomic scope" value="Eukaryota"/>
</dbReference>
<dbReference type="GO" id="GO:0052689">
    <property type="term" value="F:carboxylic ester hydrolase activity"/>
    <property type="evidence" value="ECO:0000318"/>
    <property type="project" value="GO_Central"/>
</dbReference>
<comment type="similarity">
    <text evidence="1">Belongs to the 'GDXG' lipolytic enzyme family.</text>
</comment>
<evidence type="ECO:0000256" key="1">
    <source>
        <dbReference type="ARBA" id="ARBA00010515"/>
    </source>
</evidence>
<dbReference type="InterPro" id="IPR029058">
    <property type="entry name" value="AB_hydrolase_fold"/>
</dbReference>
<gene>
    <name evidence="3" type="ORF">RCOM_1217300</name>
</gene>